<keyword evidence="8" id="KW-0378">Hydrolase</keyword>
<dbReference type="PANTHER" id="PTHR13710:SF105">
    <property type="entry name" value="ATP-DEPENDENT DNA HELICASE Q1"/>
    <property type="match status" value="1"/>
</dbReference>
<evidence type="ECO:0000256" key="3">
    <source>
        <dbReference type="ARBA" id="ARBA00023235"/>
    </source>
</evidence>
<dbReference type="InterPro" id="IPR027417">
    <property type="entry name" value="P-loop_NTPase"/>
</dbReference>
<feature type="domain" description="Helicase ATP-binding" evidence="7">
    <location>
        <begin position="141"/>
        <end position="322"/>
    </location>
</feature>
<keyword evidence="2" id="KW-0238">DNA-binding</keyword>
<dbReference type="GO" id="GO:0043138">
    <property type="term" value="F:3'-5' DNA helicase activity"/>
    <property type="evidence" value="ECO:0007669"/>
    <property type="project" value="UniProtKB-EC"/>
</dbReference>
<dbReference type="SUPFAM" id="SSF52540">
    <property type="entry name" value="P-loop containing nucleoside triphosphate hydrolases"/>
    <property type="match status" value="1"/>
</dbReference>
<dbReference type="Pfam" id="PF00270">
    <property type="entry name" value="DEAD"/>
    <property type="match status" value="1"/>
</dbReference>
<keyword evidence="6" id="KW-0175">Coiled coil</keyword>
<comment type="similarity">
    <text evidence="1">Belongs to the helicase family. RecQ subfamily.</text>
</comment>
<accession>A0A8H6H7D0</accession>
<dbReference type="EMBL" id="JACGCI010000283">
    <property type="protein sequence ID" value="KAF6741154.1"/>
    <property type="molecule type" value="Genomic_DNA"/>
</dbReference>
<dbReference type="GO" id="GO:0003677">
    <property type="term" value="F:DNA binding"/>
    <property type="evidence" value="ECO:0007669"/>
    <property type="project" value="UniProtKB-KW"/>
</dbReference>
<dbReference type="PANTHER" id="PTHR13710">
    <property type="entry name" value="DNA HELICASE RECQ FAMILY MEMBER"/>
    <property type="match status" value="1"/>
</dbReference>
<evidence type="ECO:0000256" key="2">
    <source>
        <dbReference type="ARBA" id="ARBA00023125"/>
    </source>
</evidence>
<dbReference type="SMART" id="SM00487">
    <property type="entry name" value="DEXDc"/>
    <property type="match status" value="1"/>
</dbReference>
<dbReference type="GO" id="GO:0009378">
    <property type="term" value="F:four-way junction helicase activity"/>
    <property type="evidence" value="ECO:0007669"/>
    <property type="project" value="TreeGrafter"/>
</dbReference>
<name>A0A8H6H7D0_9AGAR</name>
<gene>
    <name evidence="8" type="ORF">DFP72DRAFT_1027713</name>
    <name evidence="10" type="ORF">DFP72DRAFT_935876</name>
    <name evidence="9" type="ORF">DFP72DRAFT_982192</name>
</gene>
<dbReference type="InterPro" id="IPR014001">
    <property type="entry name" value="Helicase_ATP-bd"/>
</dbReference>
<evidence type="ECO:0000313" key="8">
    <source>
        <dbReference type="EMBL" id="KAF6740902.1"/>
    </source>
</evidence>
<feature type="coiled-coil region" evidence="6">
    <location>
        <begin position="65"/>
        <end position="92"/>
    </location>
</feature>
<keyword evidence="11" id="KW-1185">Reference proteome</keyword>
<dbReference type="PROSITE" id="PS51192">
    <property type="entry name" value="HELICASE_ATP_BIND_1"/>
    <property type="match status" value="1"/>
</dbReference>
<dbReference type="GO" id="GO:0000724">
    <property type="term" value="P:double-strand break repair via homologous recombination"/>
    <property type="evidence" value="ECO:0007669"/>
    <property type="project" value="TreeGrafter"/>
</dbReference>
<dbReference type="OrthoDB" id="10261556at2759"/>
<dbReference type="Proteomes" id="UP000521943">
    <property type="component" value="Unassembled WGS sequence"/>
</dbReference>
<evidence type="ECO:0000313" key="10">
    <source>
        <dbReference type="EMBL" id="KAF6743019.1"/>
    </source>
</evidence>
<dbReference type="GO" id="GO:0005694">
    <property type="term" value="C:chromosome"/>
    <property type="evidence" value="ECO:0007669"/>
    <property type="project" value="TreeGrafter"/>
</dbReference>
<protein>
    <recommendedName>
        <fullName evidence="5">DNA 3'-5' helicase</fullName>
        <ecNumber evidence="5">5.6.2.4</ecNumber>
    </recommendedName>
</protein>
<dbReference type="GO" id="GO:0005524">
    <property type="term" value="F:ATP binding"/>
    <property type="evidence" value="ECO:0007669"/>
    <property type="project" value="InterPro"/>
</dbReference>
<proteinExistence type="inferred from homology"/>
<keyword evidence="3" id="KW-0413">Isomerase</keyword>
<reference evidence="8 11" key="1">
    <citation type="submission" date="2020-07" db="EMBL/GenBank/DDBJ databases">
        <title>Comparative genomics of pyrophilous fungi reveals a link between fire events and developmental genes.</title>
        <authorList>
            <consortium name="DOE Joint Genome Institute"/>
            <person name="Steindorff A.S."/>
            <person name="Carver A."/>
            <person name="Calhoun S."/>
            <person name="Stillman K."/>
            <person name="Liu H."/>
            <person name="Lipzen A."/>
            <person name="Pangilinan J."/>
            <person name="Labutti K."/>
            <person name="Bruns T.D."/>
            <person name="Grigoriev I.V."/>
        </authorList>
    </citation>
    <scope>NUCLEOTIDE SEQUENCE [LARGE SCALE GENOMIC DNA]</scope>
    <source>
        <strain evidence="8 11">CBS 144469</strain>
    </source>
</reference>
<dbReference type="EMBL" id="JACGCI010000369">
    <property type="protein sequence ID" value="KAF6740902.1"/>
    <property type="molecule type" value="Genomic_DNA"/>
</dbReference>
<dbReference type="GO" id="GO:0005737">
    <property type="term" value="C:cytoplasm"/>
    <property type="evidence" value="ECO:0007669"/>
    <property type="project" value="TreeGrafter"/>
</dbReference>
<evidence type="ECO:0000256" key="6">
    <source>
        <dbReference type="SAM" id="Coils"/>
    </source>
</evidence>
<organism evidence="8 11">
    <name type="scientific">Ephemerocybe angulata</name>
    <dbReference type="NCBI Taxonomy" id="980116"/>
    <lineage>
        <taxon>Eukaryota</taxon>
        <taxon>Fungi</taxon>
        <taxon>Dikarya</taxon>
        <taxon>Basidiomycota</taxon>
        <taxon>Agaricomycotina</taxon>
        <taxon>Agaricomycetes</taxon>
        <taxon>Agaricomycetidae</taxon>
        <taxon>Agaricales</taxon>
        <taxon>Agaricineae</taxon>
        <taxon>Psathyrellaceae</taxon>
        <taxon>Ephemerocybe</taxon>
    </lineage>
</organism>
<dbReference type="AlphaFoldDB" id="A0A8H6H7D0"/>
<evidence type="ECO:0000259" key="7">
    <source>
        <dbReference type="PROSITE" id="PS51192"/>
    </source>
</evidence>
<sequence length="373" mass="41269">MPQIIGSFAGDDYADSDEMPDILKFTSRIVEHTNPAAHNRNTTNNATEPSDLELKMRRSDCEAVLRILDEDLAELNESRKKKAREIEELTRQLQSRSGSRPSGSNKIDYQTDIFDWEDLLVTKRKAIFNVQDFRLCQRGVCNANVDGRDIICVMPWGEGGSLTYQLPALLAPGVTVVVSPLTLIDHQVMDLRSRNVEAVKLLGTTKGDELNQINDRLLEMAEGNTSGDSEIKLCFVTPDKIIKDDGFLKILRDLNSKRKLSRIVLDEADCVSLHGHKFRLHYKNMHVLRSNLPGVPIMALSASCTPKVLEDITKVLQLPPIVGGENANTDGTVYFAVQGAQCSEAGPSAVVSKKEDIVKGESSNTYGNVKMEG</sequence>
<evidence type="ECO:0000256" key="5">
    <source>
        <dbReference type="ARBA" id="ARBA00034808"/>
    </source>
</evidence>
<dbReference type="Gene3D" id="3.40.50.300">
    <property type="entry name" value="P-loop containing nucleotide triphosphate hydrolases"/>
    <property type="match status" value="1"/>
</dbReference>
<dbReference type="InterPro" id="IPR011545">
    <property type="entry name" value="DEAD/DEAH_box_helicase_dom"/>
</dbReference>
<comment type="caution">
    <text evidence="8">The sequence shown here is derived from an EMBL/GenBank/DDBJ whole genome shotgun (WGS) entry which is preliminary data.</text>
</comment>
<evidence type="ECO:0000313" key="11">
    <source>
        <dbReference type="Proteomes" id="UP000521943"/>
    </source>
</evidence>
<dbReference type="EMBL" id="JACGCI010000161">
    <property type="protein sequence ID" value="KAF6743019.1"/>
    <property type="molecule type" value="Genomic_DNA"/>
</dbReference>
<dbReference type="GO" id="GO:0016787">
    <property type="term" value="F:hydrolase activity"/>
    <property type="evidence" value="ECO:0007669"/>
    <property type="project" value="UniProtKB-KW"/>
</dbReference>
<evidence type="ECO:0000256" key="4">
    <source>
        <dbReference type="ARBA" id="ARBA00034617"/>
    </source>
</evidence>
<evidence type="ECO:0000313" key="9">
    <source>
        <dbReference type="EMBL" id="KAF6741154.1"/>
    </source>
</evidence>
<dbReference type="EC" id="5.6.2.4" evidence="5"/>
<evidence type="ECO:0000256" key="1">
    <source>
        <dbReference type="ARBA" id="ARBA00005446"/>
    </source>
</evidence>
<comment type="catalytic activity">
    <reaction evidence="4">
        <text>Couples ATP hydrolysis with the unwinding of duplex DNA by translocating in the 3'-5' direction.</text>
        <dbReference type="EC" id="5.6.2.4"/>
    </reaction>
</comment>